<keyword evidence="1" id="KW-0812">Transmembrane</keyword>
<accession>A0AAE9A1W5</accession>
<protein>
    <recommendedName>
        <fullName evidence="2">Phlebovirus glycoprotein G2 C-terminal domain-containing protein</fullName>
    </recommendedName>
</protein>
<evidence type="ECO:0000256" key="1">
    <source>
        <dbReference type="SAM" id="Phobius"/>
    </source>
</evidence>
<feature type="transmembrane region" description="Helical" evidence="1">
    <location>
        <begin position="184"/>
        <end position="205"/>
    </location>
</feature>
<feature type="domain" description="Phlebovirus glycoprotein G2 C-terminal" evidence="2">
    <location>
        <begin position="52"/>
        <end position="202"/>
    </location>
</feature>
<sequence>MKDTALPQTEAGIEISTEENDILTKTTSSSLVAIHLQFEGQTIQRVEKDDICTISEISISGCYSCSKGAMVKVKCEAKSNQRIEAMINYGTLGINFVECHKNGHPTQFTVFSSLKRINSSCFSQCGKKKIKFQLDGTLAEEVKFHMKQVRENFVGVSKYWNNSTLWEDVIKAVLGPLTNLWNGLINWLGTTTFIIVIIIGSLMVFHLL</sequence>
<organism evidence="3 4">
    <name type="scientific">Caenorhabditis briggsae</name>
    <dbReference type="NCBI Taxonomy" id="6238"/>
    <lineage>
        <taxon>Eukaryota</taxon>
        <taxon>Metazoa</taxon>
        <taxon>Ecdysozoa</taxon>
        <taxon>Nematoda</taxon>
        <taxon>Chromadorea</taxon>
        <taxon>Rhabditida</taxon>
        <taxon>Rhabditina</taxon>
        <taxon>Rhabditomorpha</taxon>
        <taxon>Rhabditoidea</taxon>
        <taxon>Rhabditidae</taxon>
        <taxon>Peloderinae</taxon>
        <taxon>Caenorhabditis</taxon>
    </lineage>
</organism>
<keyword evidence="1" id="KW-0472">Membrane</keyword>
<keyword evidence="1" id="KW-1133">Transmembrane helix</keyword>
<dbReference type="EMBL" id="CP090896">
    <property type="protein sequence ID" value="ULT84932.1"/>
    <property type="molecule type" value="Genomic_DNA"/>
</dbReference>
<evidence type="ECO:0000313" key="4">
    <source>
        <dbReference type="Proteomes" id="UP000827892"/>
    </source>
</evidence>
<dbReference type="AlphaFoldDB" id="A0AAE9A1W5"/>
<proteinExistence type="predicted"/>
<reference evidence="3 4" key="1">
    <citation type="submission" date="2022-05" db="EMBL/GenBank/DDBJ databases">
        <title>Chromosome-level reference genomes for two strains of Caenorhabditis briggsae: an improved platform for comparative genomics.</title>
        <authorList>
            <person name="Stevens L."/>
            <person name="Andersen E.C."/>
        </authorList>
    </citation>
    <scope>NUCLEOTIDE SEQUENCE [LARGE SCALE GENOMIC DNA]</scope>
    <source>
        <strain evidence="3">QX1410_ONT</strain>
        <tissue evidence="3">Whole-organism</tissue>
    </source>
</reference>
<dbReference type="Gene3D" id="2.60.40.3770">
    <property type="match status" value="1"/>
</dbReference>
<evidence type="ECO:0000313" key="3">
    <source>
        <dbReference type="EMBL" id="ULT84932.1"/>
    </source>
</evidence>
<dbReference type="Pfam" id="PF19019">
    <property type="entry name" value="Phlebo_G2_C"/>
    <property type="match status" value="1"/>
</dbReference>
<gene>
    <name evidence="3" type="ORF">L3Y34_013543</name>
</gene>
<evidence type="ECO:0000259" key="2">
    <source>
        <dbReference type="Pfam" id="PF19019"/>
    </source>
</evidence>
<name>A0AAE9A1W5_CAEBR</name>
<dbReference type="InterPro" id="IPR043603">
    <property type="entry name" value="Phlebo_G2_C"/>
</dbReference>
<dbReference type="Proteomes" id="UP000827892">
    <property type="component" value="Chromosome X"/>
</dbReference>